<keyword evidence="1" id="KW-0678">Repressor</keyword>
<organism evidence="8 9">
    <name type="scientific">Amycolatopsis ultiminotia</name>
    <dbReference type="NCBI Taxonomy" id="543629"/>
    <lineage>
        <taxon>Bacteria</taxon>
        <taxon>Bacillati</taxon>
        <taxon>Actinomycetota</taxon>
        <taxon>Actinomycetes</taxon>
        <taxon>Pseudonocardiales</taxon>
        <taxon>Pseudonocardiaceae</taxon>
        <taxon>Amycolatopsis</taxon>
    </lineage>
</organism>
<gene>
    <name evidence="8" type="ORF">GCM10022222_72150</name>
</gene>
<evidence type="ECO:0000256" key="2">
    <source>
        <dbReference type="ARBA" id="ARBA00023015"/>
    </source>
</evidence>
<reference evidence="9" key="1">
    <citation type="journal article" date="2019" name="Int. J. Syst. Evol. Microbiol.">
        <title>The Global Catalogue of Microorganisms (GCM) 10K type strain sequencing project: providing services to taxonomists for standard genome sequencing and annotation.</title>
        <authorList>
            <consortium name="The Broad Institute Genomics Platform"/>
            <consortium name="The Broad Institute Genome Sequencing Center for Infectious Disease"/>
            <person name="Wu L."/>
            <person name="Ma J."/>
        </authorList>
    </citation>
    <scope>NUCLEOTIDE SEQUENCE [LARGE SCALE GENOMIC DNA]</scope>
    <source>
        <strain evidence="9">JCM 16898</strain>
    </source>
</reference>
<keyword evidence="4" id="KW-0804">Transcription</keyword>
<feature type="region of interest" description="Disordered" evidence="6">
    <location>
        <begin position="204"/>
        <end position="226"/>
    </location>
</feature>
<dbReference type="PROSITE" id="PS50977">
    <property type="entry name" value="HTH_TETR_2"/>
    <property type="match status" value="1"/>
</dbReference>
<evidence type="ECO:0000256" key="4">
    <source>
        <dbReference type="ARBA" id="ARBA00023163"/>
    </source>
</evidence>
<dbReference type="PANTHER" id="PTHR30055">
    <property type="entry name" value="HTH-TYPE TRANSCRIPTIONAL REGULATOR RUTR"/>
    <property type="match status" value="1"/>
</dbReference>
<feature type="DNA-binding region" description="H-T-H motif" evidence="5">
    <location>
        <begin position="33"/>
        <end position="52"/>
    </location>
</feature>
<evidence type="ECO:0000256" key="1">
    <source>
        <dbReference type="ARBA" id="ARBA00022491"/>
    </source>
</evidence>
<dbReference type="SUPFAM" id="SSF48498">
    <property type="entry name" value="Tetracyclin repressor-like, C-terminal domain"/>
    <property type="match status" value="1"/>
</dbReference>
<dbReference type="InterPro" id="IPR050109">
    <property type="entry name" value="HTH-type_TetR-like_transc_reg"/>
</dbReference>
<keyword evidence="9" id="KW-1185">Reference proteome</keyword>
<dbReference type="InterPro" id="IPR009057">
    <property type="entry name" value="Homeodomain-like_sf"/>
</dbReference>
<dbReference type="Gene3D" id="1.10.357.10">
    <property type="entry name" value="Tetracycline Repressor, domain 2"/>
    <property type="match status" value="1"/>
</dbReference>
<keyword evidence="2" id="KW-0805">Transcription regulation</keyword>
<evidence type="ECO:0000259" key="7">
    <source>
        <dbReference type="PROSITE" id="PS50977"/>
    </source>
</evidence>
<dbReference type="InterPro" id="IPR001647">
    <property type="entry name" value="HTH_TetR"/>
</dbReference>
<dbReference type="SUPFAM" id="SSF46689">
    <property type="entry name" value="Homeodomain-like"/>
    <property type="match status" value="1"/>
</dbReference>
<proteinExistence type="predicted"/>
<dbReference type="PANTHER" id="PTHR30055:SF241">
    <property type="entry name" value="TRANSCRIPTIONAL REGULATORY PROTEIN"/>
    <property type="match status" value="1"/>
</dbReference>
<evidence type="ECO:0000256" key="3">
    <source>
        <dbReference type="ARBA" id="ARBA00023125"/>
    </source>
</evidence>
<dbReference type="InterPro" id="IPR036271">
    <property type="entry name" value="Tet_transcr_reg_TetR-rel_C_sf"/>
</dbReference>
<dbReference type="Proteomes" id="UP001500689">
    <property type="component" value="Unassembled WGS sequence"/>
</dbReference>
<dbReference type="RefSeq" id="WP_344867710.1">
    <property type="nucleotide sequence ID" value="NZ_BAAAZN010000021.1"/>
</dbReference>
<keyword evidence="3 5" id="KW-0238">DNA-binding</keyword>
<evidence type="ECO:0000313" key="8">
    <source>
        <dbReference type="EMBL" id="GAA3577018.1"/>
    </source>
</evidence>
<accession>A0ABP6Y419</accession>
<dbReference type="Pfam" id="PF13977">
    <property type="entry name" value="TetR_C_6"/>
    <property type="match status" value="1"/>
</dbReference>
<evidence type="ECO:0000256" key="6">
    <source>
        <dbReference type="SAM" id="MobiDB-lite"/>
    </source>
</evidence>
<dbReference type="Pfam" id="PF00440">
    <property type="entry name" value="TetR_N"/>
    <property type="match status" value="1"/>
</dbReference>
<dbReference type="EMBL" id="BAAAZN010000021">
    <property type="protein sequence ID" value="GAA3577018.1"/>
    <property type="molecule type" value="Genomic_DNA"/>
</dbReference>
<dbReference type="PRINTS" id="PR00455">
    <property type="entry name" value="HTHTETR"/>
</dbReference>
<evidence type="ECO:0000313" key="9">
    <source>
        <dbReference type="Proteomes" id="UP001500689"/>
    </source>
</evidence>
<feature type="domain" description="HTH tetR-type" evidence="7">
    <location>
        <begin position="10"/>
        <end position="70"/>
    </location>
</feature>
<name>A0ABP6Y419_9PSEU</name>
<sequence length="226" mass="24061">MTDRTRPTRAQTRRRILDAAFAVFGQKGIAAAKLTEVAAAAGLTKGAVYSSFASKDELVLALMEEHAAHRLEASLAGFAEAGDGGAGLANVAAVLMHEMRTDAVWHRLLAEFFAMAHQDDRRRAALRDRRREVRGTIARALERLAEGLDLQLPLPAEEFAVVLLALSNGLAVEADIDDEAVPEGLLGQVLTLLAGDAVAKVRAAAVSDPEAQPPPGRTSPSSVRKR</sequence>
<evidence type="ECO:0000256" key="5">
    <source>
        <dbReference type="PROSITE-ProRule" id="PRU00335"/>
    </source>
</evidence>
<comment type="caution">
    <text evidence="8">The sequence shown here is derived from an EMBL/GenBank/DDBJ whole genome shotgun (WGS) entry which is preliminary data.</text>
</comment>
<dbReference type="InterPro" id="IPR039538">
    <property type="entry name" value="BetI_C"/>
</dbReference>
<protein>
    <submittedName>
        <fullName evidence="8">TetR family transcriptional regulator</fullName>
    </submittedName>
</protein>